<accession>A0ABW5TMD4</accession>
<evidence type="ECO:0000256" key="3">
    <source>
        <dbReference type="ARBA" id="ARBA00023237"/>
    </source>
</evidence>
<feature type="domain" description="Outer membrane protein beta-barrel" evidence="4">
    <location>
        <begin position="10"/>
        <end position="365"/>
    </location>
</feature>
<comment type="caution">
    <text evidence="5">The sequence shown here is derived from an EMBL/GenBank/DDBJ whole genome shotgun (WGS) entry which is preliminary data.</text>
</comment>
<evidence type="ECO:0000313" key="5">
    <source>
        <dbReference type="EMBL" id="MFD2730142.1"/>
    </source>
</evidence>
<keyword evidence="2" id="KW-0472">Membrane</keyword>
<proteinExistence type="predicted"/>
<gene>
    <name evidence="5" type="ORF">ACFSSE_00335</name>
</gene>
<organism evidence="5 6">
    <name type="scientific">Pedobacter alpinus</name>
    <dbReference type="NCBI Taxonomy" id="1590643"/>
    <lineage>
        <taxon>Bacteria</taxon>
        <taxon>Pseudomonadati</taxon>
        <taxon>Bacteroidota</taxon>
        <taxon>Sphingobacteriia</taxon>
        <taxon>Sphingobacteriales</taxon>
        <taxon>Sphingobacteriaceae</taxon>
        <taxon>Pedobacter</taxon>
    </lineage>
</organism>
<dbReference type="RefSeq" id="WP_379041164.1">
    <property type="nucleotide sequence ID" value="NZ_JBHSKW010000008.1"/>
</dbReference>
<evidence type="ECO:0000256" key="2">
    <source>
        <dbReference type="ARBA" id="ARBA00023136"/>
    </source>
</evidence>
<dbReference type="Proteomes" id="UP001597546">
    <property type="component" value="Unassembled WGS sequence"/>
</dbReference>
<dbReference type="InterPro" id="IPR036942">
    <property type="entry name" value="Beta-barrel_TonB_sf"/>
</dbReference>
<evidence type="ECO:0000256" key="1">
    <source>
        <dbReference type="ARBA" id="ARBA00004442"/>
    </source>
</evidence>
<dbReference type="EMBL" id="JBHULV010000003">
    <property type="protein sequence ID" value="MFD2730142.1"/>
    <property type="molecule type" value="Genomic_DNA"/>
</dbReference>
<sequence>MITILKQVLINLFSAKADLSTKFLKNGKFEGGLKFTSSQTENNLKTMQQNAMEQQQNQANDFNYREQVYAAYGSFNKNFNKWSLNAGLRTGLTQSKGQSLDNNQSKTILSDSLYLNVFPTLFLRFQKDENHSFGFSYTKRLNRPSFQDQNPYIYRTDSYYAQQGNPLLLPQYTQSLGLDFTWKGQTQIKLNFNQTKNLQENIIIQTGDQTLAKWVNAGTRSFLNINVSSPFQIAKFWSGYASAEPYYQFYKADLSKISSLGNINNGGLGFNSYISNNFDLGKKWTASLSNWFNYASRSSIYKTKAITSVDVAFKKQLLGDKMTLNLAYRDIFNTQRWAQTALAGDINQSSVRKWESSGAYFGLSYRFGNQKIKANKRANQIEEQQRIKSRN</sequence>
<protein>
    <submittedName>
        <fullName evidence="5">Outer membrane beta-barrel family protein</fullName>
    </submittedName>
</protein>
<reference evidence="6" key="1">
    <citation type="journal article" date="2019" name="Int. J. Syst. Evol. Microbiol.">
        <title>The Global Catalogue of Microorganisms (GCM) 10K type strain sequencing project: providing services to taxonomists for standard genome sequencing and annotation.</title>
        <authorList>
            <consortium name="The Broad Institute Genomics Platform"/>
            <consortium name="The Broad Institute Genome Sequencing Center for Infectious Disease"/>
            <person name="Wu L."/>
            <person name="Ma J."/>
        </authorList>
    </citation>
    <scope>NUCLEOTIDE SEQUENCE [LARGE SCALE GENOMIC DNA]</scope>
    <source>
        <strain evidence="6">KCTC 42456</strain>
    </source>
</reference>
<dbReference type="SUPFAM" id="SSF56935">
    <property type="entry name" value="Porins"/>
    <property type="match status" value="1"/>
</dbReference>
<dbReference type="Gene3D" id="2.40.170.20">
    <property type="entry name" value="TonB-dependent receptor, beta-barrel domain"/>
    <property type="match status" value="1"/>
</dbReference>
<keyword evidence="3" id="KW-0998">Cell outer membrane</keyword>
<evidence type="ECO:0000259" key="4">
    <source>
        <dbReference type="Pfam" id="PF14905"/>
    </source>
</evidence>
<dbReference type="InterPro" id="IPR041700">
    <property type="entry name" value="OMP_b-brl_3"/>
</dbReference>
<evidence type="ECO:0000313" key="6">
    <source>
        <dbReference type="Proteomes" id="UP001597546"/>
    </source>
</evidence>
<keyword evidence="6" id="KW-1185">Reference proteome</keyword>
<name>A0ABW5TMD4_9SPHI</name>
<comment type="subcellular location">
    <subcellularLocation>
        <location evidence="1">Cell outer membrane</location>
    </subcellularLocation>
</comment>
<dbReference type="Pfam" id="PF14905">
    <property type="entry name" value="OMP_b-brl_3"/>
    <property type="match status" value="1"/>
</dbReference>